<dbReference type="RefSeq" id="WP_055037360.1">
    <property type="nucleotide sequence ID" value="NZ_AP014854.2"/>
</dbReference>
<dbReference type="GO" id="GO:0003700">
    <property type="term" value="F:DNA-binding transcription factor activity"/>
    <property type="evidence" value="ECO:0007669"/>
    <property type="project" value="InterPro"/>
</dbReference>
<dbReference type="SMART" id="SM00342">
    <property type="entry name" value="HTH_ARAC"/>
    <property type="match status" value="1"/>
</dbReference>
<sequence length="334" mass="36853">MSNRNNVARGQAVPPPDTDRTLSVADMVGTCPNIERILYGTDDITVDETTAFAYGQFWFNAIRPSVFASGCRFRYLNDIPVSGVYNASMFVGILTAGSHAADVEGRSIATDRIGVPTLVALGEPMRFTTHYRAGMTCDMSGFFVEAAGLEPLLDDLQVTAFPGCRCGLQFRQFERAERLRATLLDLAANPYTGRLARLYAEARILAALFEIALHLEGATAADCPILSALRREQAERAQAMLEAALANPPTVGQIARDIGVNETTLRRSFKQVFGVTIIDYLRDRRLDVARVLLREDRLSVAQIAYRVGFASPANFATAYRRRFGHPPRAELRRV</sequence>
<evidence type="ECO:0000313" key="8">
    <source>
        <dbReference type="Proteomes" id="UP000065734"/>
    </source>
</evidence>
<dbReference type="KEGG" id="bvr:BVIR_1835"/>
<evidence type="ECO:0000313" key="7">
    <source>
        <dbReference type="EMBL" id="CUU42272.1"/>
    </source>
</evidence>
<dbReference type="GO" id="GO:0043565">
    <property type="term" value="F:sequence-specific DNA binding"/>
    <property type="evidence" value="ECO:0007669"/>
    <property type="project" value="InterPro"/>
</dbReference>
<dbReference type="STRING" id="1079.BVIR_1835"/>
<dbReference type="Gene3D" id="1.10.10.60">
    <property type="entry name" value="Homeodomain-like"/>
    <property type="match status" value="1"/>
</dbReference>
<dbReference type="PANTHER" id="PTHR47893">
    <property type="entry name" value="REGULATORY PROTEIN PCHR"/>
    <property type="match status" value="1"/>
</dbReference>
<dbReference type="OrthoDB" id="9802263at2"/>
<accession>A0A0H5BE74</accession>
<evidence type="ECO:0000256" key="1">
    <source>
        <dbReference type="ARBA" id="ARBA00023015"/>
    </source>
</evidence>
<feature type="region of interest" description="Disordered" evidence="4">
    <location>
        <begin position="1"/>
        <end position="21"/>
    </location>
</feature>
<evidence type="ECO:0000256" key="4">
    <source>
        <dbReference type="SAM" id="MobiDB-lite"/>
    </source>
</evidence>
<dbReference type="InterPro" id="IPR018060">
    <property type="entry name" value="HTH_AraC"/>
</dbReference>
<evidence type="ECO:0000313" key="6">
    <source>
        <dbReference type="EMBL" id="BAS00501.1"/>
    </source>
</evidence>
<proteinExistence type="predicted"/>
<organism evidence="7 8">
    <name type="scientific">Blastochloris viridis</name>
    <name type="common">Rhodopseudomonas viridis</name>
    <dbReference type="NCBI Taxonomy" id="1079"/>
    <lineage>
        <taxon>Bacteria</taxon>
        <taxon>Pseudomonadati</taxon>
        <taxon>Pseudomonadota</taxon>
        <taxon>Alphaproteobacteria</taxon>
        <taxon>Hyphomicrobiales</taxon>
        <taxon>Blastochloridaceae</taxon>
        <taxon>Blastochloris</taxon>
    </lineage>
</organism>
<dbReference type="InterPro" id="IPR053142">
    <property type="entry name" value="PchR_regulatory_protein"/>
</dbReference>
<dbReference type="AlphaFoldDB" id="A0A0H5BE74"/>
<dbReference type="InterPro" id="IPR009057">
    <property type="entry name" value="Homeodomain-like_sf"/>
</dbReference>
<keyword evidence="8" id="KW-1185">Reference proteome</keyword>
<dbReference type="Proteomes" id="UP000065734">
    <property type="component" value="Chromosome I"/>
</dbReference>
<dbReference type="EMBL" id="LN907867">
    <property type="protein sequence ID" value="CUU42272.1"/>
    <property type="molecule type" value="Genomic_DNA"/>
</dbReference>
<reference evidence="6" key="1">
    <citation type="journal article" date="2015" name="Genome Announc.">
        <title>Complete Genome Sequence of the Bacteriochlorophyll b-Producing Photosynthetic Bacterium Blastochloris viridis.</title>
        <authorList>
            <person name="Tsukatani Y."/>
            <person name="Hirose Y."/>
            <person name="Harada J."/>
            <person name="Misawa N."/>
            <person name="Mori K."/>
            <person name="Inoue K."/>
            <person name="Tamiaki H."/>
        </authorList>
    </citation>
    <scope>NUCLEOTIDE SEQUENCE [LARGE SCALE GENOMIC DNA]</scope>
    <source>
        <strain evidence="6">DSM 133</strain>
    </source>
</reference>
<keyword evidence="1" id="KW-0805">Transcription regulation</keyword>
<dbReference type="PATRIC" id="fig|1079.6.peg.1899"/>
<keyword evidence="3" id="KW-0804">Transcription</keyword>
<dbReference type="Pfam" id="PF12833">
    <property type="entry name" value="HTH_18"/>
    <property type="match status" value="1"/>
</dbReference>
<reference evidence="7" key="2">
    <citation type="submission" date="2015-11" db="EMBL/GenBank/DDBJ databases">
        <authorList>
            <person name="Zhang Y."/>
            <person name="Guo Z."/>
        </authorList>
    </citation>
    <scope>NUCLEOTIDE SEQUENCE</scope>
    <source>
        <strain evidence="7">1</strain>
    </source>
</reference>
<dbReference type="SUPFAM" id="SSF46689">
    <property type="entry name" value="Homeodomain-like"/>
    <property type="match status" value="2"/>
</dbReference>
<evidence type="ECO:0000256" key="3">
    <source>
        <dbReference type="ARBA" id="ARBA00023163"/>
    </source>
</evidence>
<reference evidence="8" key="3">
    <citation type="journal article" date="2016" name="Genome Announc.">
        <title>Revised genome sequence of the purple photosynthetic bacterium Blastochloris viridis.</title>
        <authorList>
            <person name="Liu L.N."/>
            <person name="Faulkner M."/>
            <person name="Liu X."/>
            <person name="Huang F."/>
            <person name="Darby A.C."/>
            <person name="Hall N."/>
        </authorList>
    </citation>
    <scope>NUCLEOTIDE SEQUENCE [LARGE SCALE GENOMIC DNA]</scope>
    <source>
        <strain evidence="8">ATCC 19567 / DSM 133 / F</strain>
    </source>
</reference>
<dbReference type="PANTHER" id="PTHR47893:SF1">
    <property type="entry name" value="REGULATORY PROTEIN PCHR"/>
    <property type="match status" value="1"/>
</dbReference>
<feature type="domain" description="HTH araC/xylS-type" evidence="5">
    <location>
        <begin position="235"/>
        <end position="333"/>
    </location>
</feature>
<dbReference type="PROSITE" id="PS00041">
    <property type="entry name" value="HTH_ARAC_FAMILY_1"/>
    <property type="match status" value="1"/>
</dbReference>
<keyword evidence="2" id="KW-0238">DNA-binding</keyword>
<dbReference type="EMBL" id="AP014854">
    <property type="protein sequence ID" value="BAS00501.1"/>
    <property type="molecule type" value="Genomic_DNA"/>
</dbReference>
<protein>
    <submittedName>
        <fullName evidence="7">L-rhamnose operon regulatory protein rhaS</fullName>
    </submittedName>
    <submittedName>
        <fullName evidence="6">Transcriptional regulator</fullName>
    </submittedName>
</protein>
<name>A0A0H5BE74_BLAVI</name>
<gene>
    <name evidence="7" type="primary">rhaS_1</name>
    <name evidence="6" type="ORF">BV133_2907</name>
    <name evidence="7" type="ORF">BVIRIDIS_12800</name>
</gene>
<evidence type="ECO:0000256" key="2">
    <source>
        <dbReference type="ARBA" id="ARBA00023125"/>
    </source>
</evidence>
<evidence type="ECO:0000259" key="5">
    <source>
        <dbReference type="PROSITE" id="PS01124"/>
    </source>
</evidence>
<dbReference type="InterPro" id="IPR018062">
    <property type="entry name" value="HTH_AraC-typ_CS"/>
</dbReference>
<dbReference type="PROSITE" id="PS01124">
    <property type="entry name" value="HTH_ARAC_FAMILY_2"/>
    <property type="match status" value="1"/>
</dbReference>